<feature type="domain" description="Thioredoxin" evidence="2">
    <location>
        <begin position="18"/>
        <end position="176"/>
    </location>
</feature>
<gene>
    <name evidence="3" type="ORF">PQJ73_10865</name>
</gene>
<evidence type="ECO:0000256" key="1">
    <source>
        <dbReference type="ARBA" id="ARBA00023284"/>
    </source>
</evidence>
<reference evidence="3" key="1">
    <citation type="journal article" date="2023" name="Microbiol Resour">
        <title>Genome Sequences of Rhodoplanes serenus and Two Thermotolerant Strains, Rhodoplanes tepidamans and 'Rhodoplanes cryptolactis,' Further Refine the Genus.</title>
        <authorList>
            <person name="Rayyan A.A."/>
            <person name="Kyndt J.A."/>
        </authorList>
    </citation>
    <scope>NUCLEOTIDE SEQUENCE</scope>
    <source>
        <strain evidence="3">DSM 9987</strain>
    </source>
</reference>
<dbReference type="InterPro" id="IPR050553">
    <property type="entry name" value="Thioredoxin_ResA/DsbE_sf"/>
</dbReference>
<keyword evidence="1" id="KW-0676">Redox-active center</keyword>
<dbReference type="PROSITE" id="PS51352">
    <property type="entry name" value="THIOREDOXIN_2"/>
    <property type="match status" value="1"/>
</dbReference>
<dbReference type="Proteomes" id="UP001165652">
    <property type="component" value="Unassembled WGS sequence"/>
</dbReference>
<dbReference type="Gene3D" id="3.40.30.10">
    <property type="entry name" value="Glutaredoxin"/>
    <property type="match status" value="1"/>
</dbReference>
<dbReference type="PANTHER" id="PTHR42852:SF17">
    <property type="entry name" value="THIOREDOXIN-LIKE PROTEIN HI_1115"/>
    <property type="match status" value="1"/>
</dbReference>
<evidence type="ECO:0000313" key="3">
    <source>
        <dbReference type="EMBL" id="MDC7786183.1"/>
    </source>
</evidence>
<keyword evidence="4" id="KW-1185">Reference proteome</keyword>
<evidence type="ECO:0000259" key="2">
    <source>
        <dbReference type="PROSITE" id="PS51352"/>
    </source>
</evidence>
<dbReference type="PROSITE" id="PS00194">
    <property type="entry name" value="THIOREDOXIN_1"/>
    <property type="match status" value="1"/>
</dbReference>
<comment type="caution">
    <text evidence="3">The sequence shown here is derived from an EMBL/GenBank/DDBJ whole genome shotgun (WGS) entry which is preliminary data.</text>
</comment>
<dbReference type="SUPFAM" id="SSF52833">
    <property type="entry name" value="Thioredoxin-like"/>
    <property type="match status" value="1"/>
</dbReference>
<dbReference type="EMBL" id="JAQQLI010000013">
    <property type="protein sequence ID" value="MDC7786183.1"/>
    <property type="molecule type" value="Genomic_DNA"/>
</dbReference>
<dbReference type="PANTHER" id="PTHR42852">
    <property type="entry name" value="THIOL:DISULFIDE INTERCHANGE PROTEIN DSBE"/>
    <property type="match status" value="1"/>
</dbReference>
<name>A0ABT5J9K1_RHOTP</name>
<dbReference type="InterPro" id="IPR017937">
    <property type="entry name" value="Thioredoxin_CS"/>
</dbReference>
<accession>A0ABT5J9K1</accession>
<proteinExistence type="predicted"/>
<dbReference type="InterPro" id="IPR013766">
    <property type="entry name" value="Thioredoxin_domain"/>
</dbReference>
<organism evidence="3 4">
    <name type="scientific">Rhodoplanes tepidamans</name>
    <name type="common">Rhodoplanes cryptolactis</name>
    <dbReference type="NCBI Taxonomy" id="200616"/>
    <lineage>
        <taxon>Bacteria</taxon>
        <taxon>Pseudomonadati</taxon>
        <taxon>Pseudomonadota</taxon>
        <taxon>Alphaproteobacteria</taxon>
        <taxon>Hyphomicrobiales</taxon>
        <taxon>Nitrobacteraceae</taxon>
        <taxon>Rhodoplanes</taxon>
    </lineage>
</organism>
<reference evidence="3" key="2">
    <citation type="submission" date="2023-02" db="EMBL/GenBank/DDBJ databases">
        <authorList>
            <person name="Rayyan A."/>
            <person name="Meyer T."/>
            <person name="Kyndt J.A."/>
        </authorList>
    </citation>
    <scope>NUCLEOTIDE SEQUENCE</scope>
    <source>
        <strain evidence="3">DSM 9987</strain>
    </source>
</reference>
<dbReference type="CDD" id="cd02966">
    <property type="entry name" value="TlpA_like_family"/>
    <property type="match status" value="1"/>
</dbReference>
<dbReference type="InterPro" id="IPR006311">
    <property type="entry name" value="TAT_signal"/>
</dbReference>
<sequence length="191" mass="20587">MQRRDLLRLFAAGLLVELLPGGFGPVAPAAASETRLRPWSGTSPTGVALDATTGARVALDDARGRTVILHFFATWCGPCRAELVLLQEFADRRDDLITLAVDVGEVDARVKRFAGEIGWRRPVLLDRDRAVARAFGVSALPTTIVLDATLTPRLIAEGDLDWRTTAVTDPIVTLATPTPDGRRQACIDATC</sequence>
<protein>
    <submittedName>
        <fullName evidence="3">TlpA disulfide reductase family protein</fullName>
    </submittedName>
</protein>
<dbReference type="InterPro" id="IPR036249">
    <property type="entry name" value="Thioredoxin-like_sf"/>
</dbReference>
<evidence type="ECO:0000313" key="4">
    <source>
        <dbReference type="Proteomes" id="UP001165652"/>
    </source>
</evidence>
<dbReference type="InterPro" id="IPR000866">
    <property type="entry name" value="AhpC/TSA"/>
</dbReference>
<dbReference type="Pfam" id="PF00578">
    <property type="entry name" value="AhpC-TSA"/>
    <property type="match status" value="1"/>
</dbReference>
<dbReference type="PROSITE" id="PS51318">
    <property type="entry name" value="TAT"/>
    <property type="match status" value="1"/>
</dbReference>